<dbReference type="PANTHER" id="PTHR33885">
    <property type="entry name" value="PHAGE SHOCK PROTEIN C"/>
    <property type="match status" value="1"/>
</dbReference>
<accession>A0A540R897</accession>
<evidence type="ECO:0000256" key="5">
    <source>
        <dbReference type="ARBA" id="ARBA00023136"/>
    </source>
</evidence>
<evidence type="ECO:0000259" key="7">
    <source>
        <dbReference type="Pfam" id="PF04024"/>
    </source>
</evidence>
<evidence type="ECO:0000256" key="3">
    <source>
        <dbReference type="ARBA" id="ARBA00022692"/>
    </source>
</evidence>
<dbReference type="GeneID" id="79853773"/>
<dbReference type="InterPro" id="IPR007168">
    <property type="entry name" value="Phageshock_PspC_N"/>
</dbReference>
<dbReference type="RefSeq" id="WP_068802108.1">
    <property type="nucleotide sequence ID" value="NZ_LT596208.1"/>
</dbReference>
<keyword evidence="5 6" id="KW-0472">Membrane</keyword>
<evidence type="ECO:0000313" key="8">
    <source>
        <dbReference type="EMBL" id="TQE43614.1"/>
    </source>
</evidence>
<name>A0A540R897_9CORY</name>
<evidence type="ECO:0000313" key="9">
    <source>
        <dbReference type="Proteomes" id="UP000318080"/>
    </source>
</evidence>
<dbReference type="Proteomes" id="UP000318080">
    <property type="component" value="Unassembled WGS sequence"/>
</dbReference>
<comment type="subcellular location">
    <subcellularLocation>
        <location evidence="1">Cell membrane</location>
        <topology evidence="1">Single-pass membrane protein</topology>
    </subcellularLocation>
</comment>
<keyword evidence="9" id="KW-1185">Reference proteome</keyword>
<sequence>MNNRLTRSTTDRYVAGVCGGIAETYNVDPAVVRIIFIVLTLMGFSGVLAYALMWWVIPENQN</sequence>
<evidence type="ECO:0000256" key="6">
    <source>
        <dbReference type="SAM" id="Phobius"/>
    </source>
</evidence>
<evidence type="ECO:0000256" key="2">
    <source>
        <dbReference type="ARBA" id="ARBA00022475"/>
    </source>
</evidence>
<evidence type="ECO:0000256" key="4">
    <source>
        <dbReference type="ARBA" id="ARBA00022989"/>
    </source>
</evidence>
<evidence type="ECO:0000256" key="1">
    <source>
        <dbReference type="ARBA" id="ARBA00004162"/>
    </source>
</evidence>
<dbReference type="AlphaFoldDB" id="A0A540R897"/>
<organism evidence="8 9">
    <name type="scientific">Corynebacterium phoceense</name>
    <dbReference type="NCBI Taxonomy" id="1686286"/>
    <lineage>
        <taxon>Bacteria</taxon>
        <taxon>Bacillati</taxon>
        <taxon>Actinomycetota</taxon>
        <taxon>Actinomycetes</taxon>
        <taxon>Mycobacteriales</taxon>
        <taxon>Corynebacteriaceae</taxon>
        <taxon>Corynebacterium</taxon>
    </lineage>
</organism>
<protein>
    <submittedName>
        <fullName evidence="8">PspC domain-containing protein</fullName>
    </submittedName>
</protein>
<dbReference type="STRING" id="1686286.GCA_900092335_02661"/>
<feature type="transmembrane region" description="Helical" evidence="6">
    <location>
        <begin position="34"/>
        <end position="57"/>
    </location>
</feature>
<keyword evidence="3 6" id="KW-0812">Transmembrane</keyword>
<feature type="domain" description="Phage shock protein PspC N-terminal" evidence="7">
    <location>
        <begin position="4"/>
        <end position="59"/>
    </location>
</feature>
<comment type="caution">
    <text evidence="8">The sequence shown here is derived from an EMBL/GenBank/DDBJ whole genome shotgun (WGS) entry which is preliminary data.</text>
</comment>
<dbReference type="InterPro" id="IPR052027">
    <property type="entry name" value="PspC"/>
</dbReference>
<dbReference type="EMBL" id="VHIR01000007">
    <property type="protein sequence ID" value="TQE43614.1"/>
    <property type="molecule type" value="Genomic_DNA"/>
</dbReference>
<dbReference type="GO" id="GO:0005886">
    <property type="term" value="C:plasma membrane"/>
    <property type="evidence" value="ECO:0007669"/>
    <property type="project" value="UniProtKB-SubCell"/>
</dbReference>
<reference evidence="8 9" key="1">
    <citation type="submission" date="2019-06" db="EMBL/GenBank/DDBJ databases">
        <title>Draft genome of C. phoceense Strain 272.</title>
        <authorList>
            <person name="Pacheco L.G.C."/>
            <person name="Barberis C.M."/>
            <person name="Almuzara M.N."/>
            <person name="Traglia G.M."/>
            <person name="Santos C.S."/>
            <person name="Rocha D.J.P.G."/>
            <person name="Aguiar E.R.G.R."/>
            <person name="Vay C.A."/>
        </authorList>
    </citation>
    <scope>NUCLEOTIDE SEQUENCE [LARGE SCALE GENOMIC DNA]</scope>
    <source>
        <strain evidence="8 9">272</strain>
    </source>
</reference>
<gene>
    <name evidence="8" type="ORF">EJK80_06290</name>
</gene>
<dbReference type="Pfam" id="PF04024">
    <property type="entry name" value="PspC"/>
    <property type="match status" value="1"/>
</dbReference>
<keyword evidence="4 6" id="KW-1133">Transmembrane helix</keyword>
<proteinExistence type="predicted"/>
<dbReference type="PANTHER" id="PTHR33885:SF3">
    <property type="entry name" value="PHAGE SHOCK PROTEIN C"/>
    <property type="match status" value="1"/>
</dbReference>
<keyword evidence="2" id="KW-1003">Cell membrane</keyword>